<dbReference type="PANTHER" id="PTHR42856:SF1">
    <property type="entry name" value="ACYL-COENZYME A THIOESTERASE PAAI"/>
    <property type="match status" value="1"/>
</dbReference>
<dbReference type="Proteomes" id="UP000198535">
    <property type="component" value="Unassembled WGS sequence"/>
</dbReference>
<evidence type="ECO:0000313" key="4">
    <source>
        <dbReference type="Proteomes" id="UP000198535"/>
    </source>
</evidence>
<dbReference type="GO" id="GO:0016289">
    <property type="term" value="F:acyl-CoA hydrolase activity"/>
    <property type="evidence" value="ECO:0007669"/>
    <property type="project" value="TreeGrafter"/>
</dbReference>
<accession>A0A1I4PHX5</accession>
<dbReference type="RefSeq" id="WP_245747838.1">
    <property type="nucleotide sequence ID" value="NZ_FOUJ01000001.1"/>
</dbReference>
<reference evidence="4" key="1">
    <citation type="submission" date="2016-10" db="EMBL/GenBank/DDBJ databases">
        <authorList>
            <person name="Varghese N."/>
            <person name="Submissions S."/>
        </authorList>
    </citation>
    <scope>NUCLEOTIDE SEQUENCE [LARGE SCALE GENOMIC DNA]</scope>
    <source>
        <strain evidence="4">Mob M</strain>
    </source>
</reference>
<dbReference type="SUPFAM" id="SSF54637">
    <property type="entry name" value="Thioesterase/thiol ester dehydrase-isomerase"/>
    <property type="match status" value="1"/>
</dbReference>
<protein>
    <submittedName>
        <fullName evidence="3">Acyl-CoA thioesterase</fullName>
    </submittedName>
</protein>
<dbReference type="InterPro" id="IPR003736">
    <property type="entry name" value="PAAI_dom"/>
</dbReference>
<dbReference type="Pfam" id="PF03061">
    <property type="entry name" value="4HBT"/>
    <property type="match status" value="1"/>
</dbReference>
<evidence type="ECO:0000256" key="1">
    <source>
        <dbReference type="ARBA" id="ARBA00022801"/>
    </source>
</evidence>
<name>A0A1I4PHX5_9EURY</name>
<dbReference type="Gene3D" id="3.10.129.10">
    <property type="entry name" value="Hotdog Thioesterase"/>
    <property type="match status" value="1"/>
</dbReference>
<dbReference type="NCBIfam" id="TIGR00369">
    <property type="entry name" value="unchar_dom_1"/>
    <property type="match status" value="1"/>
</dbReference>
<dbReference type="InterPro" id="IPR006683">
    <property type="entry name" value="Thioestr_dom"/>
</dbReference>
<feature type="domain" description="Thioesterase" evidence="2">
    <location>
        <begin position="50"/>
        <end position="122"/>
    </location>
</feature>
<dbReference type="STRING" id="487685.SAMN04488696_0672"/>
<dbReference type="CDD" id="cd03443">
    <property type="entry name" value="PaaI_thioesterase"/>
    <property type="match status" value="1"/>
</dbReference>
<dbReference type="InterPro" id="IPR052723">
    <property type="entry name" value="Acyl-CoA_thioesterase_PaaI"/>
</dbReference>
<dbReference type="AlphaFoldDB" id="A0A1I4PHX5"/>
<keyword evidence="1" id="KW-0378">Hydrolase</keyword>
<proteinExistence type="predicted"/>
<dbReference type="InterPro" id="IPR029069">
    <property type="entry name" value="HotDog_dom_sf"/>
</dbReference>
<organism evidence="3 4">
    <name type="scientific">Methanolobus profundi</name>
    <dbReference type="NCBI Taxonomy" id="487685"/>
    <lineage>
        <taxon>Archaea</taxon>
        <taxon>Methanobacteriati</taxon>
        <taxon>Methanobacteriota</taxon>
        <taxon>Stenosarchaea group</taxon>
        <taxon>Methanomicrobia</taxon>
        <taxon>Methanosarcinales</taxon>
        <taxon>Methanosarcinaceae</taxon>
        <taxon>Methanolobus</taxon>
    </lineage>
</organism>
<dbReference type="EMBL" id="FOUJ01000001">
    <property type="protein sequence ID" value="SFM27442.1"/>
    <property type="molecule type" value="Genomic_DNA"/>
</dbReference>
<dbReference type="PANTHER" id="PTHR42856">
    <property type="entry name" value="ACYL-COENZYME A THIOESTERASE PAAI"/>
    <property type="match status" value="1"/>
</dbReference>
<evidence type="ECO:0000259" key="2">
    <source>
        <dbReference type="Pfam" id="PF03061"/>
    </source>
</evidence>
<evidence type="ECO:0000313" key="3">
    <source>
        <dbReference type="EMBL" id="SFM27442.1"/>
    </source>
</evidence>
<keyword evidence="4" id="KW-1185">Reference proteome</keyword>
<sequence>MDNTENMEDIKRYFSQECFASNSGMTITEVSKGYAKAEMKIEKRHHNILGTVHGGAIFTLADMAFAAASNSYGNVAVAINADISFVKAAFEGNLYAEAKETSINPKISTYVVNITDDKGDTVAIFNGMTYRKKNKLDIPEE</sequence>
<gene>
    <name evidence="3" type="ORF">SAMN04488696_0672</name>
</gene>